<dbReference type="InterPro" id="IPR036691">
    <property type="entry name" value="Endo/exonu/phosph_ase_sf"/>
</dbReference>
<dbReference type="InterPro" id="IPR000477">
    <property type="entry name" value="RT_dom"/>
</dbReference>
<dbReference type="AlphaFoldDB" id="A0A8H5TMF7"/>
<evidence type="ECO:0000313" key="5">
    <source>
        <dbReference type="Proteomes" id="UP000567885"/>
    </source>
</evidence>
<dbReference type="InterPro" id="IPR043502">
    <property type="entry name" value="DNA/RNA_pol_sf"/>
</dbReference>
<dbReference type="Gene3D" id="3.60.10.10">
    <property type="entry name" value="Endonuclease/exonuclease/phosphatase"/>
    <property type="match status" value="1"/>
</dbReference>
<organism evidence="4 5">
    <name type="scientific">Fusarium heterosporum</name>
    <dbReference type="NCBI Taxonomy" id="42747"/>
    <lineage>
        <taxon>Eukaryota</taxon>
        <taxon>Fungi</taxon>
        <taxon>Dikarya</taxon>
        <taxon>Ascomycota</taxon>
        <taxon>Pezizomycotina</taxon>
        <taxon>Sordariomycetes</taxon>
        <taxon>Hypocreomycetidae</taxon>
        <taxon>Hypocreales</taxon>
        <taxon>Nectriaceae</taxon>
        <taxon>Fusarium</taxon>
        <taxon>Fusarium heterosporum species complex</taxon>
    </lineage>
</organism>
<reference evidence="4 5" key="1">
    <citation type="submission" date="2020-05" db="EMBL/GenBank/DDBJ databases">
        <title>Identification and distribution of gene clusters putatively required for synthesis of sphingolipid metabolism inhibitors in phylogenetically diverse species of the filamentous fungus Fusarium.</title>
        <authorList>
            <person name="Kim H.-S."/>
            <person name="Busman M."/>
            <person name="Brown D.W."/>
            <person name="Divon H."/>
            <person name="Uhlig S."/>
            <person name="Proctor R.H."/>
        </authorList>
    </citation>
    <scope>NUCLEOTIDE SEQUENCE [LARGE SCALE GENOMIC DNA]</scope>
    <source>
        <strain evidence="4 5">NRRL 20693</strain>
    </source>
</reference>
<feature type="domain" description="Reverse transcriptase" evidence="3">
    <location>
        <begin position="438"/>
        <end position="637"/>
    </location>
</feature>
<proteinExistence type="predicted"/>
<dbReference type="PANTHER" id="PTHR33481">
    <property type="entry name" value="REVERSE TRANSCRIPTASE"/>
    <property type="match status" value="1"/>
</dbReference>
<dbReference type="GO" id="GO:0005739">
    <property type="term" value="C:mitochondrion"/>
    <property type="evidence" value="ECO:0007669"/>
    <property type="project" value="UniProtKB-SubCell"/>
</dbReference>
<dbReference type="SUPFAM" id="SSF56219">
    <property type="entry name" value="DNase I-like"/>
    <property type="match status" value="1"/>
</dbReference>
<keyword evidence="2" id="KW-0496">Mitochondrion</keyword>
<evidence type="ECO:0000313" key="4">
    <source>
        <dbReference type="EMBL" id="KAF5672060.1"/>
    </source>
</evidence>
<dbReference type="PROSITE" id="PS50878">
    <property type="entry name" value="RT_POL"/>
    <property type="match status" value="1"/>
</dbReference>
<dbReference type="Pfam" id="PF00078">
    <property type="entry name" value="RVT_1"/>
    <property type="match status" value="1"/>
</dbReference>
<evidence type="ECO:0000256" key="1">
    <source>
        <dbReference type="ARBA" id="ARBA00004173"/>
    </source>
</evidence>
<dbReference type="OrthoDB" id="4842715at2759"/>
<dbReference type="Proteomes" id="UP000567885">
    <property type="component" value="Unassembled WGS sequence"/>
</dbReference>
<dbReference type="SUPFAM" id="SSF56672">
    <property type="entry name" value="DNA/RNA polymerases"/>
    <property type="match status" value="1"/>
</dbReference>
<evidence type="ECO:0000256" key="2">
    <source>
        <dbReference type="ARBA" id="ARBA00023128"/>
    </source>
</evidence>
<dbReference type="PANTHER" id="PTHR33481:SF1">
    <property type="entry name" value="ENDONUCLEASE_EXONUCLEASE_PHOSPHATASE DOMAIN-CONTAINING PROTEIN-RELATED"/>
    <property type="match status" value="1"/>
</dbReference>
<accession>A0A8H5TMF7</accession>
<gene>
    <name evidence="4" type="ORF">FHETE_3932</name>
</gene>
<name>A0A8H5TMF7_FUSHE</name>
<sequence length="637" mass="71669">MAPFNQRKRPRKSMSGNSPSFIIYQANVKNSPGRVYRLRSHVNGTRFEPCIIALQDPPALFPWMPFPGYKPYWTAARPLTADDHPNQLAKKKKKPVKLHGVASLSMSQFRPKIGECITTKIATKNWSQPKARKLCAAHKEAGLQLLTSPGAPTFARSIRLGSDCATIDLTFASRRLSNRSMSCRPLDVRGLESDHAVIQTVFSVHPTRDTSTARLWKSVDEEKLQQSVKKNLTSLHTMSIENKREADNFVQILRGGLSASIEECVPTVLRNPASRYRQEFDESVRKAMDQDKKALDSRSEWRLKTVSMASNPQGIHKLSRVAERLSKPKQLPQVPDIHDETDIHRDDDGKLRCVLNAIWPETSEGKDPPPPLKPRRINRRMRRIIDTSIKRGLEKGEISSIILGLSRGKAAGCDGIANEALQLVRDIVTPHLEHLFNACLHLGYHPRAFRHADTTMIPKEGKPLHLPGSWRPIALLSCVGKVLEKVVTNRLQLLVTRHNLLPRTQYGLPGKSTTTAIQYVLNPVYAAWTMDPKLKVTILSIDIKGAYDRVNRVKLLRVLQDFGVPEWIVEFVASFLSARSIVMRLPGMTSNCIWVNIGIPQGSPISPILFLFYTAPMLSRISNEEWKLEHPDPFSSA</sequence>
<keyword evidence="5" id="KW-1185">Reference proteome</keyword>
<comment type="subcellular location">
    <subcellularLocation>
        <location evidence="1">Mitochondrion</location>
    </subcellularLocation>
</comment>
<dbReference type="EMBL" id="JAAGWQ010000063">
    <property type="protein sequence ID" value="KAF5672060.1"/>
    <property type="molecule type" value="Genomic_DNA"/>
</dbReference>
<protein>
    <recommendedName>
        <fullName evidence="3">Reverse transcriptase domain-containing protein</fullName>
    </recommendedName>
</protein>
<dbReference type="CDD" id="cd01650">
    <property type="entry name" value="RT_nLTR_like"/>
    <property type="match status" value="1"/>
</dbReference>
<comment type="caution">
    <text evidence="4">The sequence shown here is derived from an EMBL/GenBank/DDBJ whole genome shotgun (WGS) entry which is preliminary data.</text>
</comment>
<evidence type="ECO:0000259" key="3">
    <source>
        <dbReference type="PROSITE" id="PS50878"/>
    </source>
</evidence>